<evidence type="ECO:0000259" key="17">
    <source>
        <dbReference type="Pfam" id="PF00930"/>
    </source>
</evidence>
<feature type="signal peptide" evidence="15">
    <location>
        <begin position="1"/>
        <end position="24"/>
    </location>
</feature>
<keyword evidence="6" id="KW-0964">Secreted</keyword>
<keyword evidence="5 18" id="KW-0031">Aminopeptidase</keyword>
<evidence type="ECO:0000256" key="4">
    <source>
        <dbReference type="ARBA" id="ARBA00012062"/>
    </source>
</evidence>
<sequence>MKYLNTFSSLRGALVLGLTISAAAVPAPGKKGKLVTFADIFSGNYSASSTFIQWVAGSSDGTYVVPDPETGSLVFANIVTGTNETFLDFADIEEAASTFFDYYIQPSGDNVLFSANYTKQYRYSFFADYYIFNRASKSLEPLVDDQAGDIQYAGWNTRGDSIAYVRGNNLFMWVNGTVTQITDDGGVDVFNGVPDWVYEEEVYGDTKAHWFSPDGEYLAFLRFNETGVPTYTIPYYMDSQSTAPPYPRELELRYPKVGATNPTVTFHLLNLSDLTAGPQEIEFDSFSPEDLLITEVAWVAEEHEAVIFRTMNRVQNLEKLIVVDVKSASSSVVRERDGTDGWIDNNLAIRYIPGLSTPSYIDISDHTGYAHLYLYPVAGGSPIALTSGEYEVVSIVKVDVSRNVVYYLSTERDSTERHLYSVGLDGKGKKALVDTNKDGYWGASFSDGGAYYILSYRGPDLPHQELYSVNNTNVAIKSMTDNAALKTKLAEFDLPAVSWSTLKHPDGYELNVVEYLPPNFDPKKKYPVLFRIYGGPGAQETGKTFRRTVGWNSYVASDPELEYIVLSVDNRGTGFKGRAFRALVSRQLGKLEAQDQVWAAQQWAKKSYVDEKKIAIWGWSFGGYLTSKVLELDSGVFSLGLITAPVSDWRFYDSIYTERYMGTLEDNRDGYAQSAVALPEGFKNVAGGFLVQHGTGDDNVHFQNSAALVDTLMVAGVSPEKMRVQWFTDSDHNINFHGGTLFLYKQLAKSLYEEKERKETTKHQWSRRGE</sequence>
<dbReference type="Pfam" id="PF00326">
    <property type="entry name" value="Peptidase_S9"/>
    <property type="match status" value="1"/>
</dbReference>
<feature type="domain" description="Dipeptidylpeptidase IV N-terminal" evidence="17">
    <location>
        <begin position="106"/>
        <end position="462"/>
    </location>
</feature>
<dbReference type="InterPro" id="IPR050278">
    <property type="entry name" value="Serine_Prot_S9B/DPPIV"/>
</dbReference>
<dbReference type="GO" id="GO:0005576">
    <property type="term" value="C:extracellular region"/>
    <property type="evidence" value="ECO:0007669"/>
    <property type="project" value="UniProtKB-SubCell"/>
</dbReference>
<accession>A0A3N4L1M9</accession>
<name>A0A3N4L1M9_9PEZI</name>
<evidence type="ECO:0000256" key="12">
    <source>
        <dbReference type="ARBA" id="ARBA00023180"/>
    </source>
</evidence>
<evidence type="ECO:0000256" key="13">
    <source>
        <dbReference type="ARBA" id="ARBA00030567"/>
    </source>
</evidence>
<dbReference type="Pfam" id="PF00930">
    <property type="entry name" value="DPPIV_N"/>
    <property type="match status" value="1"/>
</dbReference>
<evidence type="ECO:0000256" key="6">
    <source>
        <dbReference type="ARBA" id="ARBA00022525"/>
    </source>
</evidence>
<dbReference type="EMBL" id="ML119107">
    <property type="protein sequence ID" value="RPB16723.1"/>
    <property type="molecule type" value="Genomic_DNA"/>
</dbReference>
<organism evidence="18 19">
    <name type="scientific">Morchella conica CCBAS932</name>
    <dbReference type="NCBI Taxonomy" id="1392247"/>
    <lineage>
        <taxon>Eukaryota</taxon>
        <taxon>Fungi</taxon>
        <taxon>Dikarya</taxon>
        <taxon>Ascomycota</taxon>
        <taxon>Pezizomycotina</taxon>
        <taxon>Pezizomycetes</taxon>
        <taxon>Pezizales</taxon>
        <taxon>Morchellaceae</taxon>
        <taxon>Morchella</taxon>
    </lineage>
</organism>
<dbReference type="EC" id="3.4.14.5" evidence="4"/>
<dbReference type="PANTHER" id="PTHR11731">
    <property type="entry name" value="PROTEASE FAMILY S9B,C DIPEPTIDYL-PEPTIDASE IV-RELATED"/>
    <property type="match status" value="1"/>
</dbReference>
<evidence type="ECO:0000313" key="18">
    <source>
        <dbReference type="EMBL" id="RPB16723.1"/>
    </source>
</evidence>
<keyword evidence="8 15" id="KW-0732">Signal</keyword>
<dbReference type="PROSITE" id="PS00708">
    <property type="entry name" value="PRO_ENDOPEP_SER"/>
    <property type="match status" value="1"/>
</dbReference>
<evidence type="ECO:0000256" key="1">
    <source>
        <dbReference type="ARBA" id="ARBA00001257"/>
    </source>
</evidence>
<keyword evidence="7" id="KW-0645">Protease</keyword>
<dbReference type="Gene3D" id="2.140.10.30">
    <property type="entry name" value="Dipeptidylpeptidase IV, N-terminal domain"/>
    <property type="match status" value="1"/>
</dbReference>
<dbReference type="GO" id="GO:0006508">
    <property type="term" value="P:proteolysis"/>
    <property type="evidence" value="ECO:0007669"/>
    <property type="project" value="UniProtKB-KW"/>
</dbReference>
<dbReference type="GO" id="GO:0004177">
    <property type="term" value="F:aminopeptidase activity"/>
    <property type="evidence" value="ECO:0007669"/>
    <property type="project" value="UniProtKB-KW"/>
</dbReference>
<dbReference type="InterPro" id="IPR029058">
    <property type="entry name" value="AB_hydrolase_fold"/>
</dbReference>
<keyword evidence="11" id="KW-0843">Virulence</keyword>
<comment type="function">
    <text evidence="14">Extracellular dipeptidyl-peptidase which removes N-terminal dipeptides sequentially from polypeptides having unsubstituted N-termini provided that the penultimate residue is proline. Contributes to pathogenicity.</text>
</comment>
<evidence type="ECO:0000313" key="19">
    <source>
        <dbReference type="Proteomes" id="UP000277580"/>
    </source>
</evidence>
<evidence type="ECO:0000256" key="3">
    <source>
        <dbReference type="ARBA" id="ARBA00006150"/>
    </source>
</evidence>
<dbReference type="PANTHER" id="PTHR11731:SF162">
    <property type="entry name" value="DIPEPTIDYL PEPTIDASE 4-RELATED"/>
    <property type="match status" value="1"/>
</dbReference>
<evidence type="ECO:0000256" key="7">
    <source>
        <dbReference type="ARBA" id="ARBA00022670"/>
    </source>
</evidence>
<dbReference type="GO" id="GO:0004252">
    <property type="term" value="F:serine-type endopeptidase activity"/>
    <property type="evidence" value="ECO:0007669"/>
    <property type="project" value="InterPro"/>
</dbReference>
<evidence type="ECO:0000259" key="16">
    <source>
        <dbReference type="Pfam" id="PF00326"/>
    </source>
</evidence>
<dbReference type="SUPFAM" id="SSF82171">
    <property type="entry name" value="DPP6 N-terminal domain-like"/>
    <property type="match status" value="1"/>
</dbReference>
<reference evidence="18 19" key="1">
    <citation type="journal article" date="2018" name="Nat. Ecol. Evol.">
        <title>Pezizomycetes genomes reveal the molecular basis of ectomycorrhizal truffle lifestyle.</title>
        <authorList>
            <person name="Murat C."/>
            <person name="Payen T."/>
            <person name="Noel B."/>
            <person name="Kuo A."/>
            <person name="Morin E."/>
            <person name="Chen J."/>
            <person name="Kohler A."/>
            <person name="Krizsan K."/>
            <person name="Balestrini R."/>
            <person name="Da Silva C."/>
            <person name="Montanini B."/>
            <person name="Hainaut M."/>
            <person name="Levati E."/>
            <person name="Barry K.W."/>
            <person name="Belfiori B."/>
            <person name="Cichocki N."/>
            <person name="Clum A."/>
            <person name="Dockter R.B."/>
            <person name="Fauchery L."/>
            <person name="Guy J."/>
            <person name="Iotti M."/>
            <person name="Le Tacon F."/>
            <person name="Lindquist E.A."/>
            <person name="Lipzen A."/>
            <person name="Malagnac F."/>
            <person name="Mello A."/>
            <person name="Molinier V."/>
            <person name="Miyauchi S."/>
            <person name="Poulain J."/>
            <person name="Riccioni C."/>
            <person name="Rubini A."/>
            <person name="Sitrit Y."/>
            <person name="Splivallo R."/>
            <person name="Traeger S."/>
            <person name="Wang M."/>
            <person name="Zifcakova L."/>
            <person name="Wipf D."/>
            <person name="Zambonelli A."/>
            <person name="Paolocci F."/>
            <person name="Nowrousian M."/>
            <person name="Ottonello S."/>
            <person name="Baldrian P."/>
            <person name="Spatafora J.W."/>
            <person name="Henrissat B."/>
            <person name="Nagy L.G."/>
            <person name="Aury J.M."/>
            <person name="Wincker P."/>
            <person name="Grigoriev I.V."/>
            <person name="Bonfante P."/>
            <person name="Martin F.M."/>
        </authorList>
    </citation>
    <scope>NUCLEOTIDE SEQUENCE [LARGE SCALE GENOMIC DNA]</scope>
    <source>
        <strain evidence="18 19">CCBAS932</strain>
    </source>
</reference>
<evidence type="ECO:0000256" key="14">
    <source>
        <dbReference type="ARBA" id="ARBA00037607"/>
    </source>
</evidence>
<dbReference type="InterPro" id="IPR002469">
    <property type="entry name" value="Peptidase_S9B_N"/>
</dbReference>
<comment type="similarity">
    <text evidence="3">Belongs to the peptidase S9B family.</text>
</comment>
<dbReference type="InterPro" id="IPR002471">
    <property type="entry name" value="Pept_S9_AS"/>
</dbReference>
<dbReference type="Proteomes" id="UP000277580">
    <property type="component" value="Unassembled WGS sequence"/>
</dbReference>
<dbReference type="GO" id="GO:0008239">
    <property type="term" value="F:dipeptidyl-peptidase activity"/>
    <property type="evidence" value="ECO:0007669"/>
    <property type="project" value="UniProtKB-EC"/>
</dbReference>
<gene>
    <name evidence="18" type="ORF">P167DRAFT_515893</name>
</gene>
<protein>
    <recommendedName>
        <fullName evidence="4">dipeptidyl-peptidase IV</fullName>
        <ecNumber evidence="4">3.4.14.5</ecNumber>
    </recommendedName>
    <alternativeName>
        <fullName evidence="13">Dipeptidyl peptidase IV</fullName>
    </alternativeName>
</protein>
<dbReference type="OrthoDB" id="16520at2759"/>
<keyword evidence="19" id="KW-1185">Reference proteome</keyword>
<dbReference type="GO" id="GO:0005886">
    <property type="term" value="C:plasma membrane"/>
    <property type="evidence" value="ECO:0007669"/>
    <property type="project" value="TreeGrafter"/>
</dbReference>
<evidence type="ECO:0000256" key="5">
    <source>
        <dbReference type="ARBA" id="ARBA00022438"/>
    </source>
</evidence>
<evidence type="ECO:0000256" key="2">
    <source>
        <dbReference type="ARBA" id="ARBA00004613"/>
    </source>
</evidence>
<keyword evidence="10" id="KW-0720">Serine protease</keyword>
<dbReference type="AlphaFoldDB" id="A0A3N4L1M9"/>
<evidence type="ECO:0000256" key="8">
    <source>
        <dbReference type="ARBA" id="ARBA00022729"/>
    </source>
</evidence>
<feature type="chain" id="PRO_5018015060" description="dipeptidyl-peptidase IV" evidence="15">
    <location>
        <begin position="25"/>
        <end position="770"/>
    </location>
</feature>
<keyword evidence="12" id="KW-0325">Glycoprotein</keyword>
<comment type="catalytic activity">
    <reaction evidence="1">
        <text>Release of an N-terminal dipeptide, Xaa-Yaa-|-Zaa-, from a polypeptide, preferentially when Yaa is Pro, provided Zaa is neither Pro nor hydroxyproline.</text>
        <dbReference type="EC" id="3.4.14.5"/>
    </reaction>
</comment>
<evidence type="ECO:0000256" key="11">
    <source>
        <dbReference type="ARBA" id="ARBA00023026"/>
    </source>
</evidence>
<dbReference type="STRING" id="1392247.A0A3N4L1M9"/>
<feature type="domain" description="Peptidase S9 prolyl oligopeptidase catalytic" evidence="16">
    <location>
        <begin position="551"/>
        <end position="735"/>
    </location>
</feature>
<dbReference type="InterPro" id="IPR001375">
    <property type="entry name" value="Peptidase_S9_cat"/>
</dbReference>
<dbReference type="SUPFAM" id="SSF53474">
    <property type="entry name" value="alpha/beta-Hydrolases"/>
    <property type="match status" value="1"/>
</dbReference>
<dbReference type="FunFam" id="3.40.50.1820:FF:000003">
    <property type="entry name" value="Dipeptidyl peptidase 4"/>
    <property type="match status" value="1"/>
</dbReference>
<keyword evidence="9" id="KW-0378">Hydrolase</keyword>
<comment type="subcellular location">
    <subcellularLocation>
        <location evidence="2">Secreted</location>
    </subcellularLocation>
</comment>
<dbReference type="Gene3D" id="3.40.50.1820">
    <property type="entry name" value="alpha/beta hydrolase"/>
    <property type="match status" value="1"/>
</dbReference>
<evidence type="ECO:0000256" key="9">
    <source>
        <dbReference type="ARBA" id="ARBA00022801"/>
    </source>
</evidence>
<evidence type="ECO:0000256" key="10">
    <source>
        <dbReference type="ARBA" id="ARBA00022825"/>
    </source>
</evidence>
<dbReference type="InParanoid" id="A0A3N4L1M9"/>
<proteinExistence type="inferred from homology"/>
<evidence type="ECO:0000256" key="15">
    <source>
        <dbReference type="SAM" id="SignalP"/>
    </source>
</evidence>